<dbReference type="GO" id="GO:0005871">
    <property type="term" value="C:kinesin complex"/>
    <property type="evidence" value="ECO:0007669"/>
    <property type="project" value="InterPro"/>
</dbReference>
<organism evidence="6 7">
    <name type="scientific">Desulfonema ishimotonii</name>
    <dbReference type="NCBI Taxonomy" id="45657"/>
    <lineage>
        <taxon>Bacteria</taxon>
        <taxon>Pseudomonadati</taxon>
        <taxon>Thermodesulfobacteriota</taxon>
        <taxon>Desulfobacteria</taxon>
        <taxon>Desulfobacterales</taxon>
        <taxon>Desulfococcaceae</taxon>
        <taxon>Desulfonema</taxon>
    </lineage>
</organism>
<accession>A0A401G3J5</accession>
<evidence type="ECO:0000256" key="3">
    <source>
        <dbReference type="ARBA" id="ARBA00022737"/>
    </source>
</evidence>
<dbReference type="RefSeq" id="WP_124330824.1">
    <property type="nucleotide sequence ID" value="NZ_BEXT01000001.1"/>
</dbReference>
<dbReference type="PANTHER" id="PTHR45783:SF3">
    <property type="entry name" value="KINESIN LIGHT CHAIN"/>
    <property type="match status" value="1"/>
</dbReference>
<keyword evidence="4" id="KW-0802">TPR repeat</keyword>
<proteinExistence type="predicted"/>
<protein>
    <recommendedName>
        <fullName evidence="8">Tetratricopeptide repeat protein</fullName>
    </recommendedName>
</protein>
<dbReference type="GO" id="GO:0007018">
    <property type="term" value="P:microtubule-based movement"/>
    <property type="evidence" value="ECO:0007669"/>
    <property type="project" value="TreeGrafter"/>
</dbReference>
<evidence type="ECO:0000256" key="4">
    <source>
        <dbReference type="ARBA" id="ARBA00022803"/>
    </source>
</evidence>
<dbReference type="AlphaFoldDB" id="A0A401G3J5"/>
<dbReference type="Pfam" id="PF13374">
    <property type="entry name" value="TPR_10"/>
    <property type="match status" value="1"/>
</dbReference>
<keyword evidence="7" id="KW-1185">Reference proteome</keyword>
<dbReference type="InterPro" id="IPR002151">
    <property type="entry name" value="Kinesin_light"/>
</dbReference>
<dbReference type="Proteomes" id="UP000288096">
    <property type="component" value="Unassembled WGS sequence"/>
</dbReference>
<reference evidence="7" key="1">
    <citation type="submission" date="2017-11" db="EMBL/GenBank/DDBJ databases">
        <authorList>
            <person name="Watanabe M."/>
            <person name="Kojima H."/>
        </authorList>
    </citation>
    <scope>NUCLEOTIDE SEQUENCE [LARGE SCALE GENOMIC DNA]</scope>
    <source>
        <strain evidence="7">Tokyo 01</strain>
    </source>
</reference>
<dbReference type="InterPro" id="IPR011990">
    <property type="entry name" value="TPR-like_helical_dom_sf"/>
</dbReference>
<sequence>MPGSAFGKFLAVFCVAVMLFPVVSFADTPEEAEKIWNELNRKVVNAYHQGKYREGIKWAEKALAHAQKHFGAEDQNTLTSINNLAMLYLQNGYYDKTEPLLKKALALSEKVLGPEHPDTLMTLNNLGLYRFTVEISH</sequence>
<dbReference type="PANTHER" id="PTHR45783">
    <property type="entry name" value="KINESIN LIGHT CHAIN"/>
    <property type="match status" value="1"/>
</dbReference>
<evidence type="ECO:0000313" key="6">
    <source>
        <dbReference type="EMBL" id="GBC63786.1"/>
    </source>
</evidence>
<name>A0A401G3J5_9BACT</name>
<keyword evidence="3" id="KW-0677">Repeat</keyword>
<evidence type="ECO:0008006" key="8">
    <source>
        <dbReference type="Google" id="ProtNLM"/>
    </source>
</evidence>
<reference evidence="7" key="2">
    <citation type="submission" date="2019-01" db="EMBL/GenBank/DDBJ databases">
        <title>Genome sequence of Desulfonema ishimotonii strain Tokyo 01.</title>
        <authorList>
            <person name="Fukui M."/>
        </authorList>
    </citation>
    <scope>NUCLEOTIDE SEQUENCE [LARGE SCALE GENOMIC DNA]</scope>
    <source>
        <strain evidence="7">Tokyo 01</strain>
    </source>
</reference>
<keyword evidence="5" id="KW-0732">Signal</keyword>
<evidence type="ECO:0000313" key="7">
    <source>
        <dbReference type="Proteomes" id="UP000288096"/>
    </source>
</evidence>
<feature type="chain" id="PRO_5019469390" description="Tetratricopeptide repeat protein" evidence="5">
    <location>
        <begin position="27"/>
        <end position="137"/>
    </location>
</feature>
<feature type="signal peptide" evidence="5">
    <location>
        <begin position="1"/>
        <end position="26"/>
    </location>
</feature>
<comment type="subcellular location">
    <subcellularLocation>
        <location evidence="1">Cytoplasm</location>
    </subcellularLocation>
</comment>
<dbReference type="Gene3D" id="1.25.40.10">
    <property type="entry name" value="Tetratricopeptide repeat domain"/>
    <property type="match status" value="1"/>
</dbReference>
<dbReference type="GO" id="GO:0005737">
    <property type="term" value="C:cytoplasm"/>
    <property type="evidence" value="ECO:0007669"/>
    <property type="project" value="UniProtKB-SubCell"/>
</dbReference>
<keyword evidence="2" id="KW-0963">Cytoplasm</keyword>
<comment type="caution">
    <text evidence="6">The sequence shown here is derived from an EMBL/GenBank/DDBJ whole genome shotgun (WGS) entry which is preliminary data.</text>
</comment>
<evidence type="ECO:0000256" key="1">
    <source>
        <dbReference type="ARBA" id="ARBA00004496"/>
    </source>
</evidence>
<dbReference type="EMBL" id="BEXT01000001">
    <property type="protein sequence ID" value="GBC63786.1"/>
    <property type="molecule type" value="Genomic_DNA"/>
</dbReference>
<dbReference type="SUPFAM" id="SSF48452">
    <property type="entry name" value="TPR-like"/>
    <property type="match status" value="1"/>
</dbReference>
<gene>
    <name evidence="6" type="ORF">DENIS_4784</name>
</gene>
<dbReference type="GO" id="GO:0019894">
    <property type="term" value="F:kinesin binding"/>
    <property type="evidence" value="ECO:0007669"/>
    <property type="project" value="TreeGrafter"/>
</dbReference>
<evidence type="ECO:0000256" key="2">
    <source>
        <dbReference type="ARBA" id="ARBA00022490"/>
    </source>
</evidence>
<evidence type="ECO:0000256" key="5">
    <source>
        <dbReference type="SAM" id="SignalP"/>
    </source>
</evidence>
<dbReference type="OrthoDB" id="9801841at2"/>